<proteinExistence type="inferred from homology"/>
<dbReference type="PANTHER" id="PTHR21725:SF1">
    <property type="entry name" value="E3 UBIQUITIN-PROTEIN LIGASE UBR4"/>
    <property type="match status" value="1"/>
</dbReference>
<keyword evidence="1" id="KW-0863">Zinc-finger</keyword>
<feature type="domain" description="E3 ubiquitin ligase UBR4 C-terminal" evidence="2">
    <location>
        <begin position="7"/>
        <end position="124"/>
    </location>
</feature>
<organism evidence="3 4">
    <name type="scientific">Caerostris extrusa</name>
    <name type="common">Bark spider</name>
    <name type="synonym">Caerostris bankana</name>
    <dbReference type="NCBI Taxonomy" id="172846"/>
    <lineage>
        <taxon>Eukaryota</taxon>
        <taxon>Metazoa</taxon>
        <taxon>Ecdysozoa</taxon>
        <taxon>Arthropoda</taxon>
        <taxon>Chelicerata</taxon>
        <taxon>Arachnida</taxon>
        <taxon>Araneae</taxon>
        <taxon>Araneomorphae</taxon>
        <taxon>Entelegynae</taxon>
        <taxon>Araneoidea</taxon>
        <taxon>Araneidae</taxon>
        <taxon>Caerostris</taxon>
    </lineage>
</organism>
<comment type="caution">
    <text evidence="3">The sequence shown here is derived from an EMBL/GenBank/DDBJ whole genome shotgun (WGS) entry which is preliminary data.</text>
</comment>
<dbReference type="InterPro" id="IPR045189">
    <property type="entry name" value="UBR4-like"/>
</dbReference>
<dbReference type="PANTHER" id="PTHR21725">
    <property type="entry name" value="E3 UBIQUITIN-PROTEIN LIGASE UBR4"/>
    <property type="match status" value="1"/>
</dbReference>
<sequence length="134" mass="15973">MFYTRFVNSEEKNLINFLEMQKSKWVENCYELEGPLYWMTMAIIIIPTSKWQKLRVNFLIRTLILAQCRHISPQGTTNLSDTAVKDFTVYKFYLLFFGLIDGLYKKMFKKVAVTENEEWAVVLAIMFVKMIKLY</sequence>
<evidence type="ECO:0000313" key="3">
    <source>
        <dbReference type="EMBL" id="GIY27869.1"/>
    </source>
</evidence>
<evidence type="ECO:0000256" key="1">
    <source>
        <dbReference type="PROSITE-ProRule" id="PRU01388"/>
    </source>
</evidence>
<reference evidence="3 4" key="1">
    <citation type="submission" date="2021-06" db="EMBL/GenBank/DDBJ databases">
        <title>Caerostris extrusa draft genome.</title>
        <authorList>
            <person name="Kono N."/>
            <person name="Arakawa K."/>
        </authorList>
    </citation>
    <scope>NUCLEOTIDE SEQUENCE [LARGE SCALE GENOMIC DNA]</scope>
</reference>
<comment type="similarity">
    <text evidence="1">Belongs to the UBR4 family.</text>
</comment>
<dbReference type="Proteomes" id="UP001054945">
    <property type="component" value="Unassembled WGS sequence"/>
</dbReference>
<dbReference type="Pfam" id="PF13764">
    <property type="entry name" value="E3_UbLigase_R4"/>
    <property type="match status" value="1"/>
</dbReference>
<gene>
    <name evidence="3" type="primary">UBR4_1</name>
    <name evidence="3" type="ORF">CEXT_168301</name>
</gene>
<keyword evidence="4" id="KW-1185">Reference proteome</keyword>
<evidence type="ECO:0000313" key="4">
    <source>
        <dbReference type="Proteomes" id="UP001054945"/>
    </source>
</evidence>
<keyword evidence="1" id="KW-0479">Metal-binding</keyword>
<keyword evidence="1" id="KW-0862">Zinc</keyword>
<name>A0AAV4S3G8_CAEEX</name>
<dbReference type="EMBL" id="BPLR01008866">
    <property type="protein sequence ID" value="GIY27869.1"/>
    <property type="molecule type" value="Genomic_DNA"/>
</dbReference>
<dbReference type="PROSITE" id="PS52043">
    <property type="entry name" value="UBR4_E3"/>
    <property type="match status" value="1"/>
</dbReference>
<accession>A0AAV4S3G8</accession>
<dbReference type="GO" id="GO:0008270">
    <property type="term" value="F:zinc ion binding"/>
    <property type="evidence" value="ECO:0007669"/>
    <property type="project" value="UniProtKB-KW"/>
</dbReference>
<dbReference type="InterPro" id="IPR025704">
    <property type="entry name" value="E3_Ub_ligase_UBR4_C"/>
</dbReference>
<protein>
    <submittedName>
        <fullName evidence="3">E3 ubiquitin-protein ligase UBR4</fullName>
    </submittedName>
</protein>
<feature type="region of interest" description="UBR4 E3 catalytic module" evidence="1">
    <location>
        <begin position="1"/>
        <end position="134"/>
    </location>
</feature>
<evidence type="ECO:0000259" key="2">
    <source>
        <dbReference type="Pfam" id="PF13764"/>
    </source>
</evidence>
<dbReference type="AlphaFoldDB" id="A0AAV4S3G8"/>